<feature type="compositionally biased region" description="Polar residues" evidence="1">
    <location>
        <begin position="907"/>
        <end position="919"/>
    </location>
</feature>
<sequence length="1029" mass="109271">MNTSFTFPKPQAAVPRQQLPRPAGSSQPNARESNALRASVLDAALELGIGSNSLVTDWMFNNPLAEEDEEEDHTSSPSLTYGSSATSEESSSSALTPSSSTSSSKFSGAGAPSNYAKPAPRLDGMLRINESESESASPSTGFDSSFASSNTMAFPDIPVPPQPVIPAPRKLKKKHRGDGYESDGGYISEAAGKKEKKKVDAIAFPSMETPKEAKKRAKEAKKEIPEGGERKKKKSLISAVKSSKKSESKDGEKGYDTDGGGILSSGKKGKDKKSKSKVPSEDITGGYETDGAVKKSKTRFFKLSNKASRPDLRTEAVPAMPMPPIPKEVVPLPIAERFATTLGNPTTAENSTTNPPLALLSSSTSGKAEGSSTPLPPLAFQSFAPPSPISAEVVPLSRVIPPSPIAPVGDRTSHSSSESSSSNSRRQAGQFSPPPSSSGHGHGHGSGSHSTLTSNHTTERPFSPVNGTIPSPPNSAGVSSGPNHLKPPSISYPNTRSLSPLPSRGVSPMNSPPVSPLHIAKGGLRVRPSLENMGYTSRENSVSPMPISPISPMMSTPLRSAVSSPTLGLPPQPYASSGVPGSPTSRLRSRSPVGLPTSPSLNTFISHPITAVDQSQLTVNSQEYSGPSHRNSGLPSPNVLAYYDIPPPSPPPMGPLPTLPAQASCSSNTTGSANTSAAGNLNPGGFPSAAVLRQRVIDRTPRQLPPDFLQTQANIQRGKESPFPSRPVPPSSPMPLTGTRRYRDLYPPGQVPPVAAVSPERVRRDRGFDDVDGPTERHARFRDELSWINTDTATGMPKERSQWQDDDDGDSDAEEVGAYDGVHEEDDDLDESAEDLKGVLDRFEGRRSEGSDRVLPERALGRSHSPEMLKGSNNDSSSKNSLDATSSTEADRDPLTPTGAYADSRTHAQGRSTVSTTADLMYNRESQYTFDDSLTVGDRMSRWSGSIYSRASMLDADASGETRERLVRQVEEMLAKEARRGGGGAKSDYIPPVPRIPDAYANANRSAHLKADDAGVLPDATPARSWNRF</sequence>
<feature type="compositionally biased region" description="Polar residues" evidence="1">
    <location>
        <begin position="465"/>
        <end position="482"/>
    </location>
</feature>
<feature type="region of interest" description="Disordered" evidence="1">
    <location>
        <begin position="647"/>
        <end position="686"/>
    </location>
</feature>
<feature type="compositionally biased region" description="Low complexity" evidence="1">
    <location>
        <begin position="361"/>
        <end position="373"/>
    </location>
</feature>
<feature type="compositionally biased region" description="Acidic residues" evidence="1">
    <location>
        <begin position="804"/>
        <end position="833"/>
    </location>
</feature>
<feature type="region of interest" description="Disordered" evidence="1">
    <location>
        <begin position="61"/>
        <end position="325"/>
    </location>
</feature>
<feature type="compositionally biased region" description="Low complexity" evidence="1">
    <location>
        <begin position="872"/>
        <end position="881"/>
    </location>
</feature>
<evidence type="ECO:0000313" key="2">
    <source>
        <dbReference type="EMBL" id="KAG5164189.1"/>
    </source>
</evidence>
<feature type="compositionally biased region" description="Low complexity" evidence="1">
    <location>
        <begin position="83"/>
        <end position="104"/>
    </location>
</feature>
<feature type="compositionally biased region" description="Basic and acidic residues" evidence="1">
    <location>
        <begin position="191"/>
        <end position="200"/>
    </location>
</feature>
<feature type="compositionally biased region" description="Basic and acidic residues" evidence="1">
    <location>
        <begin position="220"/>
        <end position="229"/>
    </location>
</feature>
<feature type="compositionally biased region" description="Low complexity" evidence="1">
    <location>
        <begin position="543"/>
        <end position="555"/>
    </location>
</feature>
<feature type="compositionally biased region" description="Polar residues" evidence="1">
    <location>
        <begin position="134"/>
        <end position="152"/>
    </location>
</feature>
<proteinExistence type="predicted"/>
<protein>
    <submittedName>
        <fullName evidence="2">Uncharacterized protein</fullName>
    </submittedName>
</protein>
<feature type="compositionally biased region" description="Pro residues" evidence="1">
    <location>
        <begin position="647"/>
        <end position="658"/>
    </location>
</feature>
<organism evidence="2">
    <name type="scientific">Psilocybe cubensis</name>
    <name type="common">Psychedelic mushroom</name>
    <name type="synonym">Stropharia cubensis</name>
    <dbReference type="NCBI Taxonomy" id="181762"/>
    <lineage>
        <taxon>Eukaryota</taxon>
        <taxon>Fungi</taxon>
        <taxon>Dikarya</taxon>
        <taxon>Basidiomycota</taxon>
        <taxon>Agaricomycotina</taxon>
        <taxon>Agaricomycetes</taxon>
        <taxon>Agaricomycetidae</taxon>
        <taxon>Agaricales</taxon>
        <taxon>Agaricineae</taxon>
        <taxon>Strophariaceae</taxon>
        <taxon>Psilocybe</taxon>
    </lineage>
</organism>
<feature type="compositionally biased region" description="Pro residues" evidence="1">
    <location>
        <begin position="157"/>
        <end position="166"/>
    </location>
</feature>
<feature type="compositionally biased region" description="Polar residues" evidence="1">
    <location>
        <begin position="341"/>
        <end position="355"/>
    </location>
</feature>
<name>A0A8H7XRG1_PSICU</name>
<dbReference type="OrthoDB" id="2690066at2759"/>
<dbReference type="AlphaFoldDB" id="A0A8H7XRG1"/>
<feature type="region of interest" description="Disordered" evidence="1">
    <location>
        <begin position="1008"/>
        <end position="1029"/>
    </location>
</feature>
<feature type="compositionally biased region" description="Basic and acidic residues" evidence="1">
    <location>
        <begin position="760"/>
        <end position="785"/>
    </location>
</feature>
<feature type="compositionally biased region" description="Pro residues" evidence="1">
    <location>
        <begin position="724"/>
        <end position="733"/>
    </location>
</feature>
<reference evidence="2" key="1">
    <citation type="submission" date="2021-02" db="EMBL/GenBank/DDBJ databases">
        <title>Psilocybe cubensis genome.</title>
        <authorList>
            <person name="Mckernan K.J."/>
            <person name="Crawford S."/>
            <person name="Trippe A."/>
            <person name="Kane L.T."/>
            <person name="Mclaughlin S."/>
        </authorList>
    </citation>
    <scope>NUCLEOTIDE SEQUENCE [LARGE SCALE GENOMIC DNA]</scope>
    <source>
        <strain evidence="2">MGC-MH-2018</strain>
    </source>
</reference>
<feature type="compositionally biased region" description="Polar residues" evidence="1">
    <location>
        <begin position="557"/>
        <end position="566"/>
    </location>
</feature>
<feature type="compositionally biased region" description="Basic residues" evidence="1">
    <location>
        <begin position="267"/>
        <end position="276"/>
    </location>
</feature>
<feature type="compositionally biased region" description="Low complexity" evidence="1">
    <location>
        <begin position="414"/>
        <end position="424"/>
    </location>
</feature>
<feature type="region of interest" description="Disordered" evidence="1">
    <location>
        <begin position="340"/>
        <end position="387"/>
    </location>
</feature>
<gene>
    <name evidence="2" type="ORF">JR316_010686</name>
</gene>
<evidence type="ECO:0000256" key="1">
    <source>
        <dbReference type="SAM" id="MobiDB-lite"/>
    </source>
</evidence>
<feature type="compositionally biased region" description="Polar residues" evidence="1">
    <location>
        <begin position="491"/>
        <end position="500"/>
    </location>
</feature>
<feature type="region of interest" description="Disordered" evidence="1">
    <location>
        <begin position="1"/>
        <end position="34"/>
    </location>
</feature>
<feature type="region of interest" description="Disordered" evidence="1">
    <location>
        <begin position="399"/>
        <end position="594"/>
    </location>
</feature>
<feature type="compositionally biased region" description="Basic and acidic residues" evidence="1">
    <location>
        <begin position="834"/>
        <end position="867"/>
    </location>
</feature>
<feature type="compositionally biased region" description="Basic and acidic residues" evidence="1">
    <location>
        <begin position="244"/>
        <end position="256"/>
    </location>
</feature>
<feature type="region of interest" description="Disordered" evidence="1">
    <location>
        <begin position="700"/>
        <end position="919"/>
    </location>
</feature>
<accession>A0A8H7XRG1</accession>
<feature type="compositionally biased region" description="Low complexity" evidence="1">
    <location>
        <begin position="666"/>
        <end position="680"/>
    </location>
</feature>
<dbReference type="EMBL" id="JAFIQS010000012">
    <property type="protein sequence ID" value="KAG5164189.1"/>
    <property type="molecule type" value="Genomic_DNA"/>
</dbReference>
<comment type="caution">
    <text evidence="2">The sequence shown here is derived from an EMBL/GenBank/DDBJ whole genome shotgun (WGS) entry which is preliminary data.</text>
</comment>